<dbReference type="AlphaFoldDB" id="A0A6N6RKV9"/>
<protein>
    <submittedName>
        <fullName evidence="1">Uncharacterized protein</fullName>
    </submittedName>
</protein>
<keyword evidence="2" id="KW-1185">Reference proteome</keyword>
<dbReference type="EMBL" id="WBVO01000006">
    <property type="protein sequence ID" value="KAB2809898.1"/>
    <property type="molecule type" value="Genomic_DNA"/>
</dbReference>
<accession>A0A6N6RKV9</accession>
<sequence length="75" mass="8697">MAHTTTRGYRIIDKRLNGKLGILLASVNGHRYIVSIHFYFWGIQISKKNYEFDTETEAAFFFKRSLIKLLGEASL</sequence>
<dbReference type="Proteomes" id="UP000468650">
    <property type="component" value="Unassembled WGS sequence"/>
</dbReference>
<name>A0A6N6RKV9_9FLAO</name>
<gene>
    <name evidence="1" type="ORF">F8C67_08435</name>
</gene>
<organism evidence="1 2">
    <name type="scientific">Phaeocystidibacter luteus</name>
    <dbReference type="NCBI Taxonomy" id="911197"/>
    <lineage>
        <taxon>Bacteria</taxon>
        <taxon>Pseudomonadati</taxon>
        <taxon>Bacteroidota</taxon>
        <taxon>Flavobacteriia</taxon>
        <taxon>Flavobacteriales</taxon>
        <taxon>Phaeocystidibacteraceae</taxon>
        <taxon>Phaeocystidibacter</taxon>
    </lineage>
</organism>
<comment type="caution">
    <text evidence="1">The sequence shown here is derived from an EMBL/GenBank/DDBJ whole genome shotgun (WGS) entry which is preliminary data.</text>
</comment>
<proteinExistence type="predicted"/>
<reference evidence="1 2" key="1">
    <citation type="submission" date="2019-09" db="EMBL/GenBank/DDBJ databases">
        <title>Genomes of family Cryomorphaceae.</title>
        <authorList>
            <person name="Bowman J.P."/>
        </authorList>
    </citation>
    <scope>NUCLEOTIDE SEQUENCE [LARGE SCALE GENOMIC DNA]</scope>
    <source>
        <strain evidence="1 2">LMG 25704</strain>
    </source>
</reference>
<evidence type="ECO:0000313" key="1">
    <source>
        <dbReference type="EMBL" id="KAB2809898.1"/>
    </source>
</evidence>
<evidence type="ECO:0000313" key="2">
    <source>
        <dbReference type="Proteomes" id="UP000468650"/>
    </source>
</evidence>
<dbReference type="RefSeq" id="WP_151667398.1">
    <property type="nucleotide sequence ID" value="NZ_WBVO01000006.1"/>
</dbReference>
<dbReference type="OrthoDB" id="9860233at2"/>